<keyword evidence="1" id="KW-0812">Transmembrane</keyword>
<protein>
    <submittedName>
        <fullName evidence="3">Sulfite exporter TauE/SafE family protein</fullName>
    </submittedName>
</protein>
<proteinExistence type="predicted"/>
<organism evidence="3 4">
    <name type="scientific">Marinobacterium weihaiense</name>
    <dbReference type="NCBI Taxonomy" id="2851016"/>
    <lineage>
        <taxon>Bacteria</taxon>
        <taxon>Pseudomonadati</taxon>
        <taxon>Pseudomonadota</taxon>
        <taxon>Gammaproteobacteria</taxon>
        <taxon>Oceanospirillales</taxon>
        <taxon>Oceanospirillaceae</taxon>
        <taxon>Marinobacterium</taxon>
    </lineage>
</organism>
<keyword evidence="1" id="KW-1133">Transmembrane helix</keyword>
<feature type="domain" description="Urease accessory protein UreH-like transmembrane" evidence="2">
    <location>
        <begin position="10"/>
        <end position="213"/>
    </location>
</feature>
<gene>
    <name evidence="3" type="ORF">KTN04_01290</name>
</gene>
<keyword evidence="1" id="KW-0472">Membrane</keyword>
<evidence type="ECO:0000259" key="2">
    <source>
        <dbReference type="Pfam" id="PF13386"/>
    </source>
</evidence>
<dbReference type="InterPro" id="IPR039447">
    <property type="entry name" value="UreH-like_TM_dom"/>
</dbReference>
<feature type="transmembrane region" description="Helical" evidence="1">
    <location>
        <begin position="135"/>
        <end position="155"/>
    </location>
</feature>
<evidence type="ECO:0000313" key="4">
    <source>
        <dbReference type="Proteomes" id="UP000755551"/>
    </source>
</evidence>
<evidence type="ECO:0000313" key="3">
    <source>
        <dbReference type="EMBL" id="MBV0931976.1"/>
    </source>
</evidence>
<dbReference type="Proteomes" id="UP000755551">
    <property type="component" value="Unassembled WGS sequence"/>
</dbReference>
<sequence length="225" mass="23657">MIDLPLLTSALLFGLAGSTHCVGMCGGIAGSVAMSQSAAAGRGVPLLVTFNTGRIASYAVAGFAMGQLGSLLTNNAELTLVLRSFAALIMITMGLYIAGWWQGAAYLERAGGVLWRRIRPLSRALLPADTLTKSLALGGLWGWLPCGLVYTTLLWSGTVAESPTGSAILMAAFGVGTLPAMLTTALLARQLHQLLQQQMTRHIAGTLVILFGIATLPWTLWLHHA</sequence>
<feature type="transmembrane region" description="Helical" evidence="1">
    <location>
        <begin position="167"/>
        <end position="188"/>
    </location>
</feature>
<comment type="caution">
    <text evidence="3">The sequence shown here is derived from an EMBL/GenBank/DDBJ whole genome shotgun (WGS) entry which is preliminary data.</text>
</comment>
<keyword evidence="4" id="KW-1185">Reference proteome</keyword>
<feature type="transmembrane region" description="Helical" evidence="1">
    <location>
        <begin position="203"/>
        <end position="222"/>
    </location>
</feature>
<evidence type="ECO:0000256" key="1">
    <source>
        <dbReference type="SAM" id="Phobius"/>
    </source>
</evidence>
<dbReference type="RefSeq" id="WP_217333392.1">
    <property type="nucleotide sequence ID" value="NZ_JAHQZT010000001.1"/>
</dbReference>
<reference evidence="3 4" key="1">
    <citation type="submission" date="2021-06" db="EMBL/GenBank/DDBJ databases">
        <title>Bacterium isolated from marine sediment.</title>
        <authorList>
            <person name="Zhu K.-L."/>
            <person name="Du Z.-J."/>
            <person name="Liang Q.-Y."/>
        </authorList>
    </citation>
    <scope>NUCLEOTIDE SEQUENCE [LARGE SCALE GENOMIC DNA]</scope>
    <source>
        <strain evidence="3 4">A346</strain>
    </source>
</reference>
<feature type="transmembrane region" description="Helical" evidence="1">
    <location>
        <begin position="80"/>
        <end position="101"/>
    </location>
</feature>
<name>A0ABS6M7V8_9GAMM</name>
<dbReference type="EMBL" id="JAHQZT010000001">
    <property type="protein sequence ID" value="MBV0931976.1"/>
    <property type="molecule type" value="Genomic_DNA"/>
</dbReference>
<accession>A0ABS6M7V8</accession>
<dbReference type="PANTHER" id="PTHR42208">
    <property type="entry name" value="HEAVY METAL TRANSPORTER-RELATED"/>
    <property type="match status" value="1"/>
</dbReference>
<feature type="transmembrane region" description="Helical" evidence="1">
    <location>
        <begin position="55"/>
        <end position="73"/>
    </location>
</feature>
<dbReference type="Pfam" id="PF13386">
    <property type="entry name" value="DsbD_2"/>
    <property type="match status" value="1"/>
</dbReference>
<dbReference type="PANTHER" id="PTHR42208:SF1">
    <property type="entry name" value="HEAVY METAL TRANSPORTER"/>
    <property type="match status" value="1"/>
</dbReference>